<dbReference type="EMBL" id="AP005477">
    <property type="protein sequence ID" value="BAD33521.1"/>
    <property type="molecule type" value="Genomic_DNA"/>
</dbReference>
<dbReference type="EMBL" id="AP004811">
    <property type="protein sequence ID" value="BAD33285.1"/>
    <property type="molecule type" value="Genomic_DNA"/>
</dbReference>
<reference evidence="3" key="3">
    <citation type="journal article" date="2005" name="Nature">
        <title>The map-based sequence of the rice genome.</title>
        <authorList>
            <consortium name="International rice genome sequencing project (IRGSP)"/>
            <person name="Matsumoto T."/>
            <person name="Wu J."/>
            <person name="Kanamori H."/>
            <person name="Katayose Y."/>
            <person name="Fujisawa M."/>
            <person name="Namiki N."/>
            <person name="Mizuno H."/>
            <person name="Yamamoto K."/>
            <person name="Antonio B.A."/>
            <person name="Baba T."/>
            <person name="Sakata K."/>
            <person name="Nagamura Y."/>
            <person name="Aoki H."/>
            <person name="Arikawa K."/>
            <person name="Arita K."/>
            <person name="Bito T."/>
            <person name="Chiden Y."/>
            <person name="Fujitsuka N."/>
            <person name="Fukunaka R."/>
            <person name="Hamada M."/>
            <person name="Harada C."/>
            <person name="Hayashi A."/>
            <person name="Hijishita S."/>
            <person name="Honda M."/>
            <person name="Hosokawa S."/>
            <person name="Ichikawa Y."/>
            <person name="Idonuma A."/>
            <person name="Iijima M."/>
            <person name="Ikeda M."/>
            <person name="Ikeno M."/>
            <person name="Ito K."/>
            <person name="Ito S."/>
            <person name="Ito T."/>
            <person name="Ito Y."/>
            <person name="Ito Y."/>
            <person name="Iwabuchi A."/>
            <person name="Kamiya K."/>
            <person name="Karasawa W."/>
            <person name="Kurita K."/>
            <person name="Katagiri S."/>
            <person name="Kikuta A."/>
            <person name="Kobayashi H."/>
            <person name="Kobayashi N."/>
            <person name="Machita K."/>
            <person name="Maehara T."/>
            <person name="Masukawa M."/>
            <person name="Mizubayashi T."/>
            <person name="Mukai Y."/>
            <person name="Nagasaki H."/>
            <person name="Nagata Y."/>
            <person name="Naito S."/>
            <person name="Nakashima M."/>
            <person name="Nakama Y."/>
            <person name="Nakamichi Y."/>
            <person name="Nakamura M."/>
            <person name="Meguro A."/>
            <person name="Negishi M."/>
            <person name="Ohta I."/>
            <person name="Ohta T."/>
            <person name="Okamoto M."/>
            <person name="Ono N."/>
            <person name="Saji S."/>
            <person name="Sakaguchi M."/>
            <person name="Sakai K."/>
            <person name="Shibata M."/>
            <person name="Shimokawa T."/>
            <person name="Song J."/>
            <person name="Takazaki Y."/>
            <person name="Terasawa K."/>
            <person name="Tsugane M."/>
            <person name="Tsuji K."/>
            <person name="Ueda S."/>
            <person name="Waki K."/>
            <person name="Yamagata H."/>
            <person name="Yamamoto M."/>
            <person name="Yamamoto S."/>
            <person name="Yamane H."/>
            <person name="Yoshiki S."/>
            <person name="Yoshihara R."/>
            <person name="Yukawa K."/>
            <person name="Zhong H."/>
            <person name="Yano M."/>
            <person name="Yuan Q."/>
            <person name="Ouyang S."/>
            <person name="Liu J."/>
            <person name="Jones K.M."/>
            <person name="Gansberger K."/>
            <person name="Moffat K."/>
            <person name="Hill J."/>
            <person name="Bera J."/>
            <person name="Fadrosh D."/>
            <person name="Jin S."/>
            <person name="Johri S."/>
            <person name="Kim M."/>
            <person name="Overton L."/>
            <person name="Reardon M."/>
            <person name="Tsitrin T."/>
            <person name="Vuong H."/>
            <person name="Weaver B."/>
            <person name="Ciecko A."/>
            <person name="Tallon L."/>
            <person name="Jackson J."/>
            <person name="Pai G."/>
            <person name="Aken S.V."/>
            <person name="Utterback T."/>
            <person name="Reidmuller S."/>
            <person name="Feldblyum T."/>
            <person name="Hsiao J."/>
            <person name="Zismann V."/>
            <person name="Iobst S."/>
            <person name="de Vazeille A.R."/>
            <person name="Buell C.R."/>
            <person name="Ying K."/>
            <person name="Li Y."/>
            <person name="Lu T."/>
            <person name="Huang Y."/>
            <person name="Zhao Q."/>
            <person name="Feng Q."/>
            <person name="Zhang L."/>
            <person name="Zhu J."/>
            <person name="Weng Q."/>
            <person name="Mu J."/>
            <person name="Lu Y."/>
            <person name="Fan D."/>
            <person name="Liu Y."/>
            <person name="Guan J."/>
            <person name="Zhang Y."/>
            <person name="Yu S."/>
            <person name="Liu X."/>
            <person name="Zhang Y."/>
            <person name="Hong G."/>
            <person name="Han B."/>
            <person name="Choisne N."/>
            <person name="Demange N."/>
            <person name="Orjeda G."/>
            <person name="Samain S."/>
            <person name="Cattolico L."/>
            <person name="Pelletier E."/>
            <person name="Couloux A."/>
            <person name="Segurens B."/>
            <person name="Wincker P."/>
            <person name="D'Hont A."/>
            <person name="Scarpelli C."/>
            <person name="Weissenbach J."/>
            <person name="Salanoubat M."/>
            <person name="Quetier F."/>
            <person name="Yu Y."/>
            <person name="Kim H.R."/>
            <person name="Rambo T."/>
            <person name="Currie J."/>
            <person name="Collura K."/>
            <person name="Luo M."/>
            <person name="Yang T."/>
            <person name="Ammiraju J.S.S."/>
            <person name="Engler F."/>
            <person name="Soderlund C."/>
            <person name="Wing R.A."/>
            <person name="Palmer L.E."/>
            <person name="de la Bastide M."/>
            <person name="Spiegel L."/>
            <person name="Nascimento L."/>
            <person name="Zutavern T."/>
            <person name="O'Shaughnessy A."/>
            <person name="Dike S."/>
            <person name="Dedhia N."/>
            <person name="Preston R."/>
            <person name="Balija V."/>
            <person name="McCombie W.R."/>
            <person name="Chow T."/>
            <person name="Chen H."/>
            <person name="Chung M."/>
            <person name="Chen C."/>
            <person name="Shaw J."/>
            <person name="Wu H."/>
            <person name="Hsiao K."/>
            <person name="Chao Y."/>
            <person name="Chu M."/>
            <person name="Cheng C."/>
            <person name="Hour A."/>
            <person name="Lee P."/>
            <person name="Lin S."/>
            <person name="Lin Y."/>
            <person name="Liou J."/>
            <person name="Liu S."/>
            <person name="Hsing Y."/>
            <person name="Raghuvanshi S."/>
            <person name="Mohanty A."/>
            <person name="Bharti A.K."/>
            <person name="Gaur A."/>
            <person name="Gupta V."/>
            <person name="Kumar D."/>
            <person name="Ravi V."/>
            <person name="Vij S."/>
            <person name="Kapur A."/>
            <person name="Khurana P."/>
            <person name="Khurana P."/>
            <person name="Khurana J.P."/>
            <person name="Tyagi A.K."/>
            <person name="Gaikwad K."/>
            <person name="Singh A."/>
            <person name="Dalal V."/>
            <person name="Srivastava S."/>
            <person name="Dixit A."/>
            <person name="Pal A.K."/>
            <person name="Ghazi I.A."/>
            <person name="Yadav M."/>
            <person name="Pandit A."/>
            <person name="Bhargava A."/>
            <person name="Sureshbabu K."/>
            <person name="Batra K."/>
            <person name="Sharma T.R."/>
            <person name="Mohapatra T."/>
            <person name="Singh N.K."/>
            <person name="Messing J."/>
            <person name="Nelson A.B."/>
            <person name="Fuks G."/>
            <person name="Kavchok S."/>
            <person name="Keizer G."/>
            <person name="Linton E."/>
            <person name="Llaca V."/>
            <person name="Song R."/>
            <person name="Tanyolac B."/>
            <person name="Young S."/>
            <person name="Ho-Il K."/>
            <person name="Hahn J.H."/>
            <person name="Sangsakoo G."/>
            <person name="Vanavichit A."/>
            <person name="de Mattos Luiz.A.T."/>
            <person name="Zimmer P.D."/>
            <person name="Malone G."/>
            <person name="Dellagostin O."/>
            <person name="de Oliveira A.C."/>
            <person name="Bevan M."/>
            <person name="Bancroft I."/>
            <person name="Minx P."/>
            <person name="Cordum H."/>
            <person name="Wilson R."/>
            <person name="Cheng Z."/>
            <person name="Jin W."/>
            <person name="Jiang J."/>
            <person name="Leong S.A."/>
            <person name="Iwama H."/>
            <person name="Gojobori T."/>
            <person name="Itoh T."/>
            <person name="Niimura Y."/>
            <person name="Fujii Y."/>
            <person name="Habara T."/>
            <person name="Sakai H."/>
            <person name="Sato Y."/>
            <person name="Wilson G."/>
            <person name="Kumar K."/>
            <person name="McCouch S."/>
            <person name="Juretic N."/>
            <person name="Hoen D."/>
            <person name="Wright S."/>
            <person name="Bruskiewich R."/>
            <person name="Bureau T."/>
            <person name="Miyao A."/>
            <person name="Hirochika H."/>
            <person name="Nishikawa T."/>
            <person name="Kadowaki K."/>
            <person name="Sugiura M."/>
            <person name="Burr B."/>
            <person name="Sasaki T."/>
        </authorList>
    </citation>
    <scope>NUCLEOTIDE SEQUENCE [LARGE SCALE GENOMIC DNA]</scope>
    <source>
        <strain evidence="3">cv. Nipponbare</strain>
    </source>
</reference>
<accession>Q69PR9</accession>
<reference evidence="1" key="1">
    <citation type="submission" date="2002-03" db="EMBL/GenBank/DDBJ databases">
        <title>Oryza sativa nipponbare(GA3) genomic DNA, chromosome 6, PAC clone:P0019A05.</title>
        <authorList>
            <person name="Sasaki T."/>
            <person name="Matsumoto T."/>
            <person name="Yamamoto K."/>
        </authorList>
    </citation>
    <scope>NUCLEOTIDE SEQUENCE</scope>
</reference>
<evidence type="ECO:0000313" key="2">
    <source>
        <dbReference type="EMBL" id="BAD33521.1"/>
    </source>
</evidence>
<reference evidence="2" key="2">
    <citation type="submission" date="2002-06" db="EMBL/GenBank/DDBJ databases">
        <title>Oryza sativa nipponbare(GA3) genomic DNA, chromosome 6, BAC clone:OSJNBb0039F24.</title>
        <authorList>
            <person name="Sasaki T."/>
            <person name="Matsumoto T."/>
            <person name="Katayose Y."/>
        </authorList>
    </citation>
    <scope>NUCLEOTIDE SEQUENCE</scope>
</reference>
<reference evidence="3" key="4">
    <citation type="journal article" date="2008" name="Nucleic Acids Res.">
        <title>The rice annotation project database (RAP-DB): 2008 update.</title>
        <authorList>
            <consortium name="The rice annotation project (RAP)"/>
        </authorList>
    </citation>
    <scope>GENOME REANNOTATION</scope>
    <source>
        <strain evidence="3">cv. Nipponbare</strain>
    </source>
</reference>
<sequence>MTTVTATTARGGWQRLPPRGLRPRLGEVDLPSVRLGEGICRHHAQECWINRCCAQEGRIHYRWAQECWIHRLQDQEVGGDGG</sequence>
<name>Q69PR9_ORYSJ</name>
<evidence type="ECO:0000313" key="1">
    <source>
        <dbReference type="EMBL" id="BAD33285.1"/>
    </source>
</evidence>
<proteinExistence type="predicted"/>
<gene>
    <name evidence="2" type="ORF">OSJNBb0039F24.35</name>
    <name evidence="1" type="ORF">P0019A05.22</name>
</gene>
<dbReference type="Proteomes" id="UP000000763">
    <property type="component" value="Chromosome 6"/>
</dbReference>
<dbReference type="AlphaFoldDB" id="Q69PR9"/>
<evidence type="ECO:0000313" key="3">
    <source>
        <dbReference type="Proteomes" id="UP000000763"/>
    </source>
</evidence>
<protein>
    <submittedName>
        <fullName evidence="2">Uncharacterized protein</fullName>
    </submittedName>
</protein>
<organism evidence="2 3">
    <name type="scientific">Oryza sativa subsp. japonica</name>
    <name type="common">Rice</name>
    <dbReference type="NCBI Taxonomy" id="39947"/>
    <lineage>
        <taxon>Eukaryota</taxon>
        <taxon>Viridiplantae</taxon>
        <taxon>Streptophyta</taxon>
        <taxon>Embryophyta</taxon>
        <taxon>Tracheophyta</taxon>
        <taxon>Spermatophyta</taxon>
        <taxon>Magnoliopsida</taxon>
        <taxon>Liliopsida</taxon>
        <taxon>Poales</taxon>
        <taxon>Poaceae</taxon>
        <taxon>BOP clade</taxon>
        <taxon>Oryzoideae</taxon>
        <taxon>Oryzeae</taxon>
        <taxon>Oryzinae</taxon>
        <taxon>Oryza</taxon>
        <taxon>Oryza sativa</taxon>
    </lineage>
</organism>